<dbReference type="InterPro" id="IPR011010">
    <property type="entry name" value="DNA_brk_join_enz"/>
</dbReference>
<keyword evidence="2" id="KW-0229">DNA integration</keyword>
<evidence type="ECO:0000313" key="8">
    <source>
        <dbReference type="EMBL" id="SER94819.1"/>
    </source>
</evidence>
<dbReference type="InterPro" id="IPR050090">
    <property type="entry name" value="Tyrosine_recombinase_XerCD"/>
</dbReference>
<sequence length="312" mass="35764">MPEQPTPHGWESLIREWVISLRAGRKSKRTIEVYERAALFLARWLADNDLDLAPDEIERQHVEQYFADLNERTSPGNAHTNYRSLRTMFRWMVDNEEIARSPMDKVAAPILDEKPVPTLSDDQIRALLDHWSGRDMVSRRNTAIIRLLMDTGCRLGEIANLTLDDVDRDLEVIRVLGKGNRVRAVPFGPSTNKAIGQYLRVREREPWAARTNKLWLAERNRGPLQPNGNAIKLMLRRTGHALGIDLADGKHVHAHRFRHTAAKEWRKNGGDVVSMKRIFGWKSDAMPERYGSAAADEIAQQHHRELGLGERL</sequence>
<dbReference type="EMBL" id="FOFR01000018">
    <property type="protein sequence ID" value="SER94819.1"/>
    <property type="molecule type" value="Genomic_DNA"/>
</dbReference>
<dbReference type="InterPro" id="IPR013762">
    <property type="entry name" value="Integrase-like_cat_sf"/>
</dbReference>
<dbReference type="GO" id="GO:0003677">
    <property type="term" value="F:DNA binding"/>
    <property type="evidence" value="ECO:0007669"/>
    <property type="project" value="UniProtKB-UniRule"/>
</dbReference>
<dbReference type="GO" id="GO:0006310">
    <property type="term" value="P:DNA recombination"/>
    <property type="evidence" value="ECO:0007669"/>
    <property type="project" value="UniProtKB-KW"/>
</dbReference>
<protein>
    <submittedName>
        <fullName evidence="8">Site-specific recombinase XerD</fullName>
    </submittedName>
</protein>
<evidence type="ECO:0000256" key="2">
    <source>
        <dbReference type="ARBA" id="ARBA00022908"/>
    </source>
</evidence>
<accession>A0A1H9TDD0</accession>
<evidence type="ECO:0000256" key="5">
    <source>
        <dbReference type="PROSITE-ProRule" id="PRU01248"/>
    </source>
</evidence>
<dbReference type="InterPro" id="IPR044068">
    <property type="entry name" value="CB"/>
</dbReference>
<dbReference type="Gene3D" id="1.10.150.130">
    <property type="match status" value="1"/>
</dbReference>
<evidence type="ECO:0000313" key="9">
    <source>
        <dbReference type="Proteomes" id="UP000199352"/>
    </source>
</evidence>
<organism evidence="8 9">
    <name type="scientific">Lentzea xinjiangensis</name>
    <dbReference type="NCBI Taxonomy" id="402600"/>
    <lineage>
        <taxon>Bacteria</taxon>
        <taxon>Bacillati</taxon>
        <taxon>Actinomycetota</taxon>
        <taxon>Actinomycetes</taxon>
        <taxon>Pseudonocardiales</taxon>
        <taxon>Pseudonocardiaceae</taxon>
        <taxon>Lentzea</taxon>
    </lineage>
</organism>
<keyword evidence="4" id="KW-0233">DNA recombination</keyword>
<dbReference type="RefSeq" id="WP_089957291.1">
    <property type="nucleotide sequence ID" value="NZ_FOFR01000018.1"/>
</dbReference>
<proteinExistence type="inferred from homology"/>
<dbReference type="PANTHER" id="PTHR30349:SF41">
    <property type="entry name" value="INTEGRASE_RECOMBINASE PROTEIN MJ0367-RELATED"/>
    <property type="match status" value="1"/>
</dbReference>
<dbReference type="Pfam" id="PF00589">
    <property type="entry name" value="Phage_integrase"/>
    <property type="match status" value="1"/>
</dbReference>
<keyword evidence="3 5" id="KW-0238">DNA-binding</keyword>
<dbReference type="Proteomes" id="UP000199352">
    <property type="component" value="Unassembled WGS sequence"/>
</dbReference>
<feature type="domain" description="Tyr recombinase" evidence="6">
    <location>
        <begin position="114"/>
        <end position="303"/>
    </location>
</feature>
<dbReference type="STRING" id="402600.SAMN05216188_11831"/>
<dbReference type="AlphaFoldDB" id="A0A1H9TDD0"/>
<evidence type="ECO:0000259" key="7">
    <source>
        <dbReference type="PROSITE" id="PS51900"/>
    </source>
</evidence>
<dbReference type="InterPro" id="IPR002104">
    <property type="entry name" value="Integrase_catalytic"/>
</dbReference>
<dbReference type="CDD" id="cd00397">
    <property type="entry name" value="DNA_BRE_C"/>
    <property type="match status" value="1"/>
</dbReference>
<dbReference type="GO" id="GO:0015074">
    <property type="term" value="P:DNA integration"/>
    <property type="evidence" value="ECO:0007669"/>
    <property type="project" value="UniProtKB-KW"/>
</dbReference>
<dbReference type="OrthoDB" id="3183879at2"/>
<evidence type="ECO:0000256" key="3">
    <source>
        <dbReference type="ARBA" id="ARBA00023125"/>
    </source>
</evidence>
<gene>
    <name evidence="8" type="ORF">SAMN05216188_11831</name>
</gene>
<dbReference type="InterPro" id="IPR004107">
    <property type="entry name" value="Integrase_SAM-like_N"/>
</dbReference>
<comment type="similarity">
    <text evidence="1">Belongs to the 'phage' integrase family.</text>
</comment>
<evidence type="ECO:0000256" key="4">
    <source>
        <dbReference type="ARBA" id="ARBA00023172"/>
    </source>
</evidence>
<name>A0A1H9TDD0_9PSEU</name>
<dbReference type="SUPFAM" id="SSF56349">
    <property type="entry name" value="DNA breaking-rejoining enzymes"/>
    <property type="match status" value="1"/>
</dbReference>
<dbReference type="PROSITE" id="PS51898">
    <property type="entry name" value="TYR_RECOMBINASE"/>
    <property type="match status" value="1"/>
</dbReference>
<feature type="domain" description="Core-binding (CB)" evidence="7">
    <location>
        <begin position="8"/>
        <end position="93"/>
    </location>
</feature>
<evidence type="ECO:0000256" key="1">
    <source>
        <dbReference type="ARBA" id="ARBA00008857"/>
    </source>
</evidence>
<dbReference type="Pfam" id="PF13495">
    <property type="entry name" value="Phage_int_SAM_4"/>
    <property type="match status" value="1"/>
</dbReference>
<dbReference type="PANTHER" id="PTHR30349">
    <property type="entry name" value="PHAGE INTEGRASE-RELATED"/>
    <property type="match status" value="1"/>
</dbReference>
<keyword evidence="9" id="KW-1185">Reference proteome</keyword>
<dbReference type="Gene3D" id="1.10.443.10">
    <property type="entry name" value="Intergrase catalytic core"/>
    <property type="match status" value="1"/>
</dbReference>
<dbReference type="InterPro" id="IPR010998">
    <property type="entry name" value="Integrase_recombinase_N"/>
</dbReference>
<evidence type="ECO:0000259" key="6">
    <source>
        <dbReference type="PROSITE" id="PS51898"/>
    </source>
</evidence>
<dbReference type="PROSITE" id="PS51900">
    <property type="entry name" value="CB"/>
    <property type="match status" value="1"/>
</dbReference>
<reference evidence="9" key="1">
    <citation type="submission" date="2016-10" db="EMBL/GenBank/DDBJ databases">
        <authorList>
            <person name="Varghese N."/>
            <person name="Submissions S."/>
        </authorList>
    </citation>
    <scope>NUCLEOTIDE SEQUENCE [LARGE SCALE GENOMIC DNA]</scope>
    <source>
        <strain evidence="9">CGMCC 4.3525</strain>
    </source>
</reference>